<gene>
    <name evidence="1" type="ORF">E5676_scaffold758G00320</name>
</gene>
<dbReference type="Proteomes" id="UP000321947">
    <property type="component" value="Unassembled WGS sequence"/>
</dbReference>
<dbReference type="PANTHER" id="PTHR34427:SF5">
    <property type="entry name" value="DUF4283 DOMAIN-CONTAINING PROTEIN"/>
    <property type="match status" value="1"/>
</dbReference>
<dbReference type="PANTHER" id="PTHR34427">
    <property type="entry name" value="DUF4283 DOMAIN PROTEIN"/>
    <property type="match status" value="1"/>
</dbReference>
<proteinExistence type="predicted"/>
<evidence type="ECO:0000313" key="2">
    <source>
        <dbReference type="Proteomes" id="UP000321947"/>
    </source>
</evidence>
<evidence type="ECO:0000313" key="1">
    <source>
        <dbReference type="EMBL" id="TYK04254.1"/>
    </source>
</evidence>
<dbReference type="AlphaFoldDB" id="A0A5D3BZ56"/>
<dbReference type="EMBL" id="SSTD01014481">
    <property type="protein sequence ID" value="TYK04254.1"/>
    <property type="molecule type" value="Genomic_DNA"/>
</dbReference>
<accession>A0A5D3BZ56</accession>
<organism evidence="1 2">
    <name type="scientific">Cucumis melo var. makuwa</name>
    <name type="common">Oriental melon</name>
    <dbReference type="NCBI Taxonomy" id="1194695"/>
    <lineage>
        <taxon>Eukaryota</taxon>
        <taxon>Viridiplantae</taxon>
        <taxon>Streptophyta</taxon>
        <taxon>Embryophyta</taxon>
        <taxon>Tracheophyta</taxon>
        <taxon>Spermatophyta</taxon>
        <taxon>Magnoliopsida</taxon>
        <taxon>eudicotyledons</taxon>
        <taxon>Gunneridae</taxon>
        <taxon>Pentapetalae</taxon>
        <taxon>rosids</taxon>
        <taxon>fabids</taxon>
        <taxon>Cucurbitales</taxon>
        <taxon>Cucurbitaceae</taxon>
        <taxon>Benincaseae</taxon>
        <taxon>Cucumis</taxon>
    </lineage>
</organism>
<name>A0A5D3BZ56_CUCMM</name>
<comment type="caution">
    <text evidence="1">The sequence shown here is derived from an EMBL/GenBank/DDBJ whole genome shotgun (WGS) entry which is preliminary data.</text>
</comment>
<protein>
    <submittedName>
        <fullName evidence="1">Mitotic spindle checkpoint protein mad1</fullName>
    </submittedName>
</protein>
<sequence length="117" mass="13583">MLCKNKGWNIVGPYYDKFEMWSKVLHADPKLIPSYGGWIRVRGIPLHLWNMIVFSQIGEACGGFIEVALETADKKELTEALIKVRDNYTRFIPAFIKIHDEERNEYIVHTVTQKEDG</sequence>
<reference evidence="1 2" key="1">
    <citation type="submission" date="2019-08" db="EMBL/GenBank/DDBJ databases">
        <title>Draft genome sequences of two oriental melons (Cucumis melo L. var makuwa).</title>
        <authorList>
            <person name="Kwon S.-Y."/>
        </authorList>
    </citation>
    <scope>NUCLEOTIDE SEQUENCE [LARGE SCALE GENOMIC DNA]</scope>
    <source>
        <strain evidence="2">cv. Chang Bougi</strain>
        <tissue evidence="1">Leaf</tissue>
    </source>
</reference>